<dbReference type="InterPro" id="IPR001173">
    <property type="entry name" value="Glyco_trans_2-like"/>
</dbReference>
<dbReference type="Pfam" id="PF13432">
    <property type="entry name" value="TPR_16"/>
    <property type="match status" value="1"/>
</dbReference>
<dbReference type="GO" id="GO:0016757">
    <property type="term" value="F:glycosyltransferase activity"/>
    <property type="evidence" value="ECO:0007669"/>
    <property type="project" value="UniProtKB-KW"/>
</dbReference>
<dbReference type="InterPro" id="IPR011990">
    <property type="entry name" value="TPR-like_helical_dom_sf"/>
</dbReference>
<dbReference type="SUPFAM" id="SSF48452">
    <property type="entry name" value="TPR-like"/>
    <property type="match status" value="1"/>
</dbReference>
<gene>
    <name evidence="2" type="ORF">H9964_01375</name>
</gene>
<evidence type="ECO:0000259" key="1">
    <source>
        <dbReference type="Pfam" id="PF00535"/>
    </source>
</evidence>
<dbReference type="SUPFAM" id="SSF53448">
    <property type="entry name" value="Nucleotide-diphospho-sugar transferases"/>
    <property type="match status" value="1"/>
</dbReference>
<dbReference type="EC" id="2.4.-.-" evidence="2"/>
<dbReference type="PANTHER" id="PTHR43630:SF2">
    <property type="entry name" value="GLYCOSYLTRANSFERASE"/>
    <property type="match status" value="1"/>
</dbReference>
<dbReference type="CDD" id="cd02511">
    <property type="entry name" value="Beta4Glucosyltransferase"/>
    <property type="match status" value="1"/>
</dbReference>
<dbReference type="InterPro" id="IPR029044">
    <property type="entry name" value="Nucleotide-diphossugar_trans"/>
</dbReference>
<reference evidence="2" key="2">
    <citation type="submission" date="2021-04" db="EMBL/GenBank/DDBJ databases">
        <authorList>
            <person name="Gilroy R."/>
        </authorList>
    </citation>
    <scope>NUCLEOTIDE SEQUENCE</scope>
    <source>
        <strain evidence="2">ChiW7-2402</strain>
    </source>
</reference>
<dbReference type="Gene3D" id="1.25.40.10">
    <property type="entry name" value="Tetratricopeptide repeat domain"/>
    <property type="match status" value="1"/>
</dbReference>
<dbReference type="Proteomes" id="UP000824102">
    <property type="component" value="Unassembled WGS sequence"/>
</dbReference>
<accession>A0A9D2G436</accession>
<feature type="domain" description="Glycosyltransferase 2-like" evidence="1">
    <location>
        <begin position="4"/>
        <end position="138"/>
    </location>
</feature>
<name>A0A9D2G436_9FIRM</name>
<evidence type="ECO:0000313" key="2">
    <source>
        <dbReference type="EMBL" id="HIZ72213.1"/>
    </source>
</evidence>
<evidence type="ECO:0000313" key="3">
    <source>
        <dbReference type="Proteomes" id="UP000824102"/>
    </source>
</evidence>
<keyword evidence="2" id="KW-0808">Transferase</keyword>
<reference evidence="2" key="1">
    <citation type="journal article" date="2021" name="PeerJ">
        <title>Extensive microbial diversity within the chicken gut microbiome revealed by metagenomics and culture.</title>
        <authorList>
            <person name="Gilroy R."/>
            <person name="Ravi A."/>
            <person name="Getino M."/>
            <person name="Pursley I."/>
            <person name="Horton D.L."/>
            <person name="Alikhan N.F."/>
            <person name="Baker D."/>
            <person name="Gharbi K."/>
            <person name="Hall N."/>
            <person name="Watson M."/>
            <person name="Adriaenssens E.M."/>
            <person name="Foster-Nyarko E."/>
            <person name="Jarju S."/>
            <person name="Secka A."/>
            <person name="Antonio M."/>
            <person name="Oren A."/>
            <person name="Chaudhuri R.R."/>
            <person name="La Ragione R."/>
            <person name="Hildebrand F."/>
            <person name="Pallen M.J."/>
        </authorList>
    </citation>
    <scope>NUCLEOTIDE SEQUENCE</scope>
    <source>
        <strain evidence="2">ChiW7-2402</strain>
    </source>
</reference>
<protein>
    <submittedName>
        <fullName evidence="2">Glycosyltransferase</fullName>
        <ecNumber evidence="2">2.4.-.-</ecNumber>
    </submittedName>
</protein>
<dbReference type="Gene3D" id="3.90.550.10">
    <property type="entry name" value="Spore Coat Polysaccharide Biosynthesis Protein SpsA, Chain A"/>
    <property type="match status" value="1"/>
</dbReference>
<organism evidence="2 3">
    <name type="scientific">Candidatus Gallimonas intestinavium</name>
    <dbReference type="NCBI Taxonomy" id="2838603"/>
    <lineage>
        <taxon>Bacteria</taxon>
        <taxon>Bacillati</taxon>
        <taxon>Bacillota</taxon>
        <taxon>Clostridia</taxon>
        <taxon>Candidatus Gallimonas</taxon>
    </lineage>
</organism>
<dbReference type="EMBL" id="DXBB01000029">
    <property type="protein sequence ID" value="HIZ72213.1"/>
    <property type="molecule type" value="Genomic_DNA"/>
</dbReference>
<dbReference type="Pfam" id="PF00535">
    <property type="entry name" value="Glycos_transf_2"/>
    <property type="match status" value="1"/>
</dbReference>
<proteinExistence type="predicted"/>
<sequence>MTISLCMIVKDEESVLSRCLSSVSGLFDEIILVDTGSSDQTPAIARRFTDKVFSFPWQDDFSKARNFSFSRATGDYLFWLDADDVLPPPSRERFPALRTLLEREHPDVLFLPYDTAFGEDGTPSLTFRRERVLRRSEKAHWVGRVHECIAPFGKQLSFDLHIHHLGSRKERKDRNLRIYQKWADEEPLSARDLFYYGRELYYHRLYPEAVARLEEALSSDGWYVNQIEACKILSLCLEEQGRLPDAECALFRSFLYGEPRASACCELGRLFFAQKRFREAAFWYQSALSCRDHSEEGDFELPAARTLTPLLGLVCSFDALGDRERARAFHKRTEELFPDHPAVRSNRAYFAVQKSD</sequence>
<comment type="caution">
    <text evidence="2">The sequence shown here is derived from an EMBL/GenBank/DDBJ whole genome shotgun (WGS) entry which is preliminary data.</text>
</comment>
<keyword evidence="2" id="KW-0328">Glycosyltransferase</keyword>
<dbReference type="PANTHER" id="PTHR43630">
    <property type="entry name" value="POLY-BETA-1,6-N-ACETYL-D-GLUCOSAMINE SYNTHASE"/>
    <property type="match status" value="1"/>
</dbReference>
<dbReference type="AlphaFoldDB" id="A0A9D2G436"/>